<dbReference type="AlphaFoldDB" id="U9SNU3"/>
<feature type="region of interest" description="Disordered" evidence="1">
    <location>
        <begin position="84"/>
        <end position="107"/>
    </location>
</feature>
<dbReference type="VEuPathDB" id="FungiDB:RhiirFUN_007878"/>
<dbReference type="EMBL" id="KI299471">
    <property type="protein sequence ID" value="ERZ97618.1"/>
    <property type="molecule type" value="Genomic_DNA"/>
</dbReference>
<protein>
    <submittedName>
        <fullName evidence="2">Uncharacterized protein</fullName>
    </submittedName>
</protein>
<sequence length="107" mass="12585">MIIIMGCELYFKLNYHKISPTKDRMANVSPKYEDLKDIFVKCGEEMEWEAIEKAAVKSVVCAAESHEVIQKFTTLNDEFTKRVKETDPKNMNEKRATKSQEKMYKKR</sequence>
<evidence type="ECO:0000313" key="2">
    <source>
        <dbReference type="EMBL" id="ERZ97618.1"/>
    </source>
</evidence>
<gene>
    <name evidence="2" type="ORF">GLOINDRAFT_88906</name>
</gene>
<accession>U9SNU3</accession>
<dbReference type="HOGENOM" id="CLU_2211370_0_0_1"/>
<evidence type="ECO:0000256" key="1">
    <source>
        <dbReference type="SAM" id="MobiDB-lite"/>
    </source>
</evidence>
<name>U9SNU3_RHIID</name>
<organism evidence="2">
    <name type="scientific">Rhizophagus irregularis (strain DAOM 181602 / DAOM 197198 / MUCL 43194)</name>
    <name type="common">Arbuscular mycorrhizal fungus</name>
    <name type="synonym">Glomus intraradices</name>
    <dbReference type="NCBI Taxonomy" id="747089"/>
    <lineage>
        <taxon>Eukaryota</taxon>
        <taxon>Fungi</taxon>
        <taxon>Fungi incertae sedis</taxon>
        <taxon>Mucoromycota</taxon>
        <taxon>Glomeromycotina</taxon>
        <taxon>Glomeromycetes</taxon>
        <taxon>Glomerales</taxon>
        <taxon>Glomeraceae</taxon>
        <taxon>Rhizophagus</taxon>
    </lineage>
</organism>
<proteinExistence type="predicted"/>
<reference evidence="2" key="1">
    <citation type="submission" date="2013-07" db="EMBL/GenBank/DDBJ databases">
        <title>The genome of an arbuscular mycorrhizal fungus provides insights into the evolution of the oldest plant symbiosis.</title>
        <authorList>
            <consortium name="DOE Joint Genome Institute"/>
            <person name="Tisserant E."/>
            <person name="Malbreil M."/>
            <person name="Kuo A."/>
            <person name="Kohler A."/>
            <person name="Symeonidi A."/>
            <person name="Balestrini R."/>
            <person name="Charron P."/>
            <person name="Duensing N."/>
            <person name="Frei-dit-Frey N."/>
            <person name="Gianinazzi-Pearson V."/>
            <person name="Gilbert B."/>
            <person name="Handa Y."/>
            <person name="Hijri M."/>
            <person name="Kaul R."/>
            <person name="Kawaguchi M."/>
            <person name="Krajinski F."/>
            <person name="Lammers P."/>
            <person name="Lapierre D."/>
            <person name="Masclaux F.G."/>
            <person name="Murat C."/>
            <person name="Morin E."/>
            <person name="Ndikumana S."/>
            <person name="Pagni M."/>
            <person name="Petitpierre D."/>
            <person name="Requena N."/>
            <person name="Rosikiewicz P."/>
            <person name="Riley R."/>
            <person name="Saito K."/>
            <person name="San Clemente H."/>
            <person name="Shapiro H."/>
            <person name="van Tuinen D."/>
            <person name="Becard G."/>
            <person name="Bonfante P."/>
            <person name="Paszkowski U."/>
            <person name="Shachar-Hill Y."/>
            <person name="Young J.P."/>
            <person name="Sanders I.R."/>
            <person name="Henrissat B."/>
            <person name="Rensing S.A."/>
            <person name="Grigoriev I.V."/>
            <person name="Corradi N."/>
            <person name="Roux C."/>
            <person name="Martin F."/>
        </authorList>
    </citation>
    <scope>NUCLEOTIDE SEQUENCE</scope>
    <source>
        <strain evidence="2">DAOM 197198</strain>
    </source>
</reference>